<organism evidence="1 2">
    <name type="scientific">Paramecium primaurelia</name>
    <dbReference type="NCBI Taxonomy" id="5886"/>
    <lineage>
        <taxon>Eukaryota</taxon>
        <taxon>Sar</taxon>
        <taxon>Alveolata</taxon>
        <taxon>Ciliophora</taxon>
        <taxon>Intramacronucleata</taxon>
        <taxon>Oligohymenophorea</taxon>
        <taxon>Peniculida</taxon>
        <taxon>Parameciidae</taxon>
        <taxon>Paramecium</taxon>
    </lineage>
</organism>
<comment type="caution">
    <text evidence="1">The sequence shown here is derived from an EMBL/GenBank/DDBJ whole genome shotgun (WGS) entry which is preliminary data.</text>
</comment>
<name>A0A8S1KYH5_PARPR</name>
<dbReference type="AlphaFoldDB" id="A0A8S1KYH5"/>
<protein>
    <submittedName>
        <fullName evidence="1">Uncharacterized protein</fullName>
    </submittedName>
</protein>
<keyword evidence="2" id="KW-1185">Reference proteome</keyword>
<gene>
    <name evidence="1" type="ORF">PPRIM_AZ9-3.1.T0240046</name>
</gene>
<dbReference type="EMBL" id="CAJJDM010000022">
    <property type="protein sequence ID" value="CAD8055944.1"/>
    <property type="molecule type" value="Genomic_DNA"/>
</dbReference>
<evidence type="ECO:0000313" key="1">
    <source>
        <dbReference type="EMBL" id="CAD8055944.1"/>
    </source>
</evidence>
<proteinExistence type="predicted"/>
<reference evidence="1" key="1">
    <citation type="submission" date="2021-01" db="EMBL/GenBank/DDBJ databases">
        <authorList>
            <consortium name="Genoscope - CEA"/>
            <person name="William W."/>
        </authorList>
    </citation>
    <scope>NUCLEOTIDE SEQUENCE</scope>
</reference>
<evidence type="ECO:0000313" key="2">
    <source>
        <dbReference type="Proteomes" id="UP000688137"/>
    </source>
</evidence>
<dbReference type="Proteomes" id="UP000688137">
    <property type="component" value="Unassembled WGS sequence"/>
</dbReference>
<sequence>MTSLIYEQLLAAYTNKDNQIRSQAEKSLLNSLMENYQNFLFIAQLAQKKDQMQEQAVNLLNLVVMKMMNNNTDIFTIQYINQLISVITSQNTPFKYKQSLIQSISLILRRNNNLKVDFENKMKEYLNCEDQLQIQTGILFFLILVDSLELQNFSNVMTIRYGWITEYFNKFLQIMAILQYQPIDLSDEFINTMKYFAQSIQDLCEKIQQKSNNQRELIQPIFNILFSLNSFSGSLILLLKYSPQLGKQMQDSIILNTGNKNFDDKINEIKSYVLKTYMIIFQILLNTLNEQIIKISSFSPYFYTITSLLLYSILIYTNNEQINVILNKPFLKNIITYILKLLAILGQQTEQYQIFQNSKVALITDVIYPFLITTSDEYVQMQQEPEEFVNLALDTVDKKESDIPKTAAAQLLQTLCEHIDGSTFFLSNLAIIITQHAINSFNLKSIPLKEQQQTFIQAISNKKLFTECNAVDRIECSLIVLTIMSSFIQKRIDIIITLEQLLINNLDFFQNIQQQIIKVRFSLFYGYFADNLFKKDIQAQSMLAYLSILINFVQLLQPVVLYQSIDALNDIFEDDELKTNKIDLVKVIFPSLCNGLRFSVYDRHFEMIINLLKRYSQVFQQNNQLLIGLMQILVQRIIKEQGLINKGNQQRVIYLNRCWNIIKSLANQNEYTNLLIILEQSITKLYQMLANCQKIDFYEDLIIFISICIQKLQSVSTLQIQVLPHFMNIIQKQHCRLGNLYETLNYYIHYGRNHFIDEQYQQIFFNLAFQHLQSDFYFVDIEQAEGALLIQLGIQELNQDIKKFILESILNQTVKIISKKELNSLLRSRITGIILSAFYSVPELTSQLLSGIFSVVFNQVLDTQYSPGYDIKLFVITMSSLINKQPNLLTPKLIITIINNLQQQEKFENQIELKKLKGSFHDQEEDNKQYSYIDKDEITKTLQQIQQFLSPILKIDEYTVFKNTLFAIKQTYFMDFEQLKQELDQQIIYKLNELMSFVTINTNDGIQHNRKIIKVQRRKKNN</sequence>
<accession>A0A8S1KYH5</accession>